<keyword evidence="4 8" id="KW-0812">Transmembrane</keyword>
<dbReference type="NCBIfam" id="TIGR04057">
    <property type="entry name" value="SusC_RagA_signa"/>
    <property type="match status" value="1"/>
</dbReference>
<dbReference type="InterPro" id="IPR008969">
    <property type="entry name" value="CarboxyPept-like_regulatory"/>
</dbReference>
<dbReference type="InterPro" id="IPR037066">
    <property type="entry name" value="Plug_dom_sf"/>
</dbReference>
<evidence type="ECO:0000259" key="10">
    <source>
        <dbReference type="Pfam" id="PF00593"/>
    </source>
</evidence>
<comment type="similarity">
    <text evidence="8 9">Belongs to the TonB-dependent receptor family.</text>
</comment>
<dbReference type="FunFam" id="2.60.40.1120:FF:000003">
    <property type="entry name" value="Outer membrane protein Omp121"/>
    <property type="match status" value="1"/>
</dbReference>
<dbReference type="SUPFAM" id="SSF49464">
    <property type="entry name" value="Carboxypeptidase regulatory domain-like"/>
    <property type="match status" value="1"/>
</dbReference>
<evidence type="ECO:0000256" key="4">
    <source>
        <dbReference type="ARBA" id="ARBA00022692"/>
    </source>
</evidence>
<dbReference type="AlphaFoldDB" id="A0A5C4SP19"/>
<evidence type="ECO:0000256" key="2">
    <source>
        <dbReference type="ARBA" id="ARBA00022448"/>
    </source>
</evidence>
<evidence type="ECO:0000256" key="3">
    <source>
        <dbReference type="ARBA" id="ARBA00022452"/>
    </source>
</evidence>
<dbReference type="InterPro" id="IPR036942">
    <property type="entry name" value="Beta-barrel_TonB_sf"/>
</dbReference>
<feature type="domain" description="TonB-dependent receptor plug" evidence="11">
    <location>
        <begin position="149"/>
        <end position="258"/>
    </location>
</feature>
<dbReference type="InterPro" id="IPR023996">
    <property type="entry name" value="TonB-dep_OMP_SusC/RagA"/>
</dbReference>
<feature type="domain" description="TonB-dependent receptor-like beta-barrel" evidence="10">
    <location>
        <begin position="482"/>
        <end position="813"/>
    </location>
</feature>
<dbReference type="InterPro" id="IPR023997">
    <property type="entry name" value="TonB-dep_OMP_SusC/RagA_CS"/>
</dbReference>
<dbReference type="InterPro" id="IPR000531">
    <property type="entry name" value="Beta-barrel_TonB"/>
</dbReference>
<evidence type="ECO:0000259" key="11">
    <source>
        <dbReference type="Pfam" id="PF07715"/>
    </source>
</evidence>
<dbReference type="InterPro" id="IPR012910">
    <property type="entry name" value="Plug_dom"/>
</dbReference>
<evidence type="ECO:0000256" key="7">
    <source>
        <dbReference type="ARBA" id="ARBA00023237"/>
    </source>
</evidence>
<dbReference type="Pfam" id="PF00593">
    <property type="entry name" value="TonB_dep_Rec_b-barrel"/>
    <property type="match status" value="1"/>
</dbReference>
<dbReference type="Pfam" id="PF07715">
    <property type="entry name" value="Plug"/>
    <property type="match status" value="1"/>
</dbReference>
<reference evidence="12 13" key="1">
    <citation type="submission" date="2019-05" db="EMBL/GenBank/DDBJ databases">
        <title>Tamlana fucoidanivorans sp. nov., isolated from the surface of algae collected from Fujian province in China.</title>
        <authorList>
            <person name="Li J."/>
        </authorList>
    </citation>
    <scope>NUCLEOTIDE SEQUENCE [LARGE SCALE GENOMIC DNA]</scope>
    <source>
        <strain evidence="12 13">CW2-9</strain>
    </source>
</reference>
<evidence type="ECO:0000256" key="8">
    <source>
        <dbReference type="PROSITE-ProRule" id="PRU01360"/>
    </source>
</evidence>
<dbReference type="Gene3D" id="2.40.170.20">
    <property type="entry name" value="TonB-dependent receptor, beta-barrel domain"/>
    <property type="match status" value="1"/>
</dbReference>
<evidence type="ECO:0000256" key="9">
    <source>
        <dbReference type="RuleBase" id="RU003357"/>
    </source>
</evidence>
<proteinExistence type="inferred from homology"/>
<keyword evidence="2 8" id="KW-0813">Transport</keyword>
<keyword evidence="7 8" id="KW-0998">Cell outer membrane</keyword>
<dbReference type="RefSeq" id="WP_139695038.1">
    <property type="nucleotide sequence ID" value="NZ_CP074074.1"/>
</dbReference>
<dbReference type="Proteomes" id="UP000308713">
    <property type="component" value="Unassembled WGS sequence"/>
</dbReference>
<name>A0A5C4SP19_9FLAO</name>
<protein>
    <submittedName>
        <fullName evidence="12">TonB-dependent receptor</fullName>
    </submittedName>
</protein>
<dbReference type="InterPro" id="IPR039426">
    <property type="entry name" value="TonB-dep_rcpt-like"/>
</dbReference>
<evidence type="ECO:0000256" key="5">
    <source>
        <dbReference type="ARBA" id="ARBA00023077"/>
    </source>
</evidence>
<keyword evidence="13" id="KW-1185">Reference proteome</keyword>
<dbReference type="SUPFAM" id="SSF56935">
    <property type="entry name" value="Porins"/>
    <property type="match status" value="1"/>
</dbReference>
<sequence length="1071" mass="118512">MKKAKLIKEYDVSIFLERIKFVLFLMLFFLSASHQVLAKNLTDDKKETKLIELFNEAQNVVSGIVKDKNGQPLPGANVFLKGTTNGVVTDFDGLFQLNVSGKNPILVVSFIGFKTSEVPVAGKSQIEIILQEDAQNLDEVVVVGYGSVKKKDLTGSIGSVEVDELNVAPVGSFDDALAGRVSGVQVSSTQGRPGAPSNIVIRGTGSLTQSSAPLYVVDGFPIGDFDPSSIDQSDIESMQILKGPSAVSIYGARGGNGVILITTKGGVKGKTRITYDEFYGVENITKRIDVMSPYDYVDLRYEIDPIIAEERYGDLENYRNVEPIDWQGETFRQTEVSSRTLSASGGTDGSNYNIALSRYEGEGLLENSGFSRTYAKVKFDQKMSDKVKIGTNISYTSTVVDGTHTSTNILDPTVEGGSSNARFNLLKDIVQGRPTGGIQYSNEEMLNLPEDPETEEGAPITNPLVNARTQIRKDVRNVLLFNGYFDYEITKGLRFRTSGGIQKQIRRRESFDQKNSAWERRNGFTRGFITISERLNALVSSTLNYRKTFGDKNYVTGLLGFDYQNITDKSVTANGANFPEPNLGVDDLGAGTTPGFSSSFRAPTNRLISVFARATYTYDDKYLFTGTVRRDGSSRFGENQKFGTFPSFSVAWRFDQESFVKSFKSLSNGKLRFEWGQVGNNRIPAFVSTSLLNSVTYGAENGTVPGVRPANLANPDIRWEAQEQINLGIDLGFFNNKLSLTADVFRKTSKDLLLETPVPGSTGFTEVFSNAGKIQNEGLEIAINSVNFNKKFKWNTNLNITFPNAKTLALVESDTLLSNSGWRTNNPSVDPYSQDFITTVGQPFGLMYGYIDDGLYREEDFDANGDPFIDVAFGNEELGFRKYVDVNDDGVINEDDKVVIGNPNPKFFGGLTNNFAYKGFDLSIFLQWSYGNDIYNANRILWTSDLQAVRNFIPEVVNRWRDSNTPEQNRGATFRNARDLSAALTTQYIEDGSFLRLKTVSLGYSMPKKVLEKIKLQKLRLYITGQNLITWTNYSGYDPEVSTRGNGLTSGVDFGAYPRSKTYVLGISLGI</sequence>
<keyword evidence="3 8" id="KW-1134">Transmembrane beta strand</keyword>
<dbReference type="Gene3D" id="2.60.40.1120">
    <property type="entry name" value="Carboxypeptidase-like, regulatory domain"/>
    <property type="match status" value="1"/>
</dbReference>
<keyword evidence="5 9" id="KW-0798">TonB box</keyword>
<comment type="caution">
    <text evidence="12">The sequence shown here is derived from an EMBL/GenBank/DDBJ whole genome shotgun (WGS) entry which is preliminary data.</text>
</comment>
<organism evidence="12 13">
    <name type="scientific">Allotamlana fucoidanivorans</name>
    <dbReference type="NCBI Taxonomy" id="2583814"/>
    <lineage>
        <taxon>Bacteria</taxon>
        <taxon>Pseudomonadati</taxon>
        <taxon>Bacteroidota</taxon>
        <taxon>Flavobacteriia</taxon>
        <taxon>Flavobacteriales</taxon>
        <taxon>Flavobacteriaceae</taxon>
        <taxon>Allotamlana</taxon>
    </lineage>
</organism>
<dbReference type="Pfam" id="PF13715">
    <property type="entry name" value="CarbopepD_reg_2"/>
    <property type="match status" value="1"/>
</dbReference>
<gene>
    <name evidence="12" type="ORF">FGF67_03235</name>
</gene>
<dbReference type="NCBIfam" id="TIGR04056">
    <property type="entry name" value="OMP_RagA_SusC"/>
    <property type="match status" value="1"/>
</dbReference>
<accession>A0A5C4SP19</accession>
<keyword evidence="12" id="KW-0675">Receptor</keyword>
<evidence type="ECO:0000256" key="6">
    <source>
        <dbReference type="ARBA" id="ARBA00023136"/>
    </source>
</evidence>
<evidence type="ECO:0000256" key="1">
    <source>
        <dbReference type="ARBA" id="ARBA00004571"/>
    </source>
</evidence>
<evidence type="ECO:0000313" key="12">
    <source>
        <dbReference type="EMBL" id="TNJ46024.1"/>
    </source>
</evidence>
<dbReference type="Gene3D" id="2.170.130.10">
    <property type="entry name" value="TonB-dependent receptor, plug domain"/>
    <property type="match status" value="1"/>
</dbReference>
<keyword evidence="6 8" id="KW-0472">Membrane</keyword>
<dbReference type="PROSITE" id="PS52016">
    <property type="entry name" value="TONB_DEPENDENT_REC_3"/>
    <property type="match status" value="1"/>
</dbReference>
<dbReference type="EMBL" id="VDCS01000003">
    <property type="protein sequence ID" value="TNJ46024.1"/>
    <property type="molecule type" value="Genomic_DNA"/>
</dbReference>
<evidence type="ECO:0000313" key="13">
    <source>
        <dbReference type="Proteomes" id="UP000308713"/>
    </source>
</evidence>
<comment type="subcellular location">
    <subcellularLocation>
        <location evidence="1 8">Cell outer membrane</location>
        <topology evidence="1 8">Multi-pass membrane protein</topology>
    </subcellularLocation>
</comment>
<dbReference type="GO" id="GO:0009279">
    <property type="term" value="C:cell outer membrane"/>
    <property type="evidence" value="ECO:0007669"/>
    <property type="project" value="UniProtKB-SubCell"/>
</dbReference>
<dbReference type="OrthoDB" id="9768177at2"/>